<evidence type="ECO:0000256" key="1">
    <source>
        <dbReference type="ARBA" id="ARBA00004155"/>
    </source>
</evidence>
<keyword evidence="14" id="KW-1185">Reference proteome</keyword>
<evidence type="ECO:0000256" key="11">
    <source>
        <dbReference type="ARBA" id="ARBA00046593"/>
    </source>
</evidence>
<evidence type="ECO:0000313" key="14">
    <source>
        <dbReference type="Proteomes" id="UP000492821"/>
    </source>
</evidence>
<organism evidence="14 15">
    <name type="scientific">Panagrellus redivivus</name>
    <name type="common">Microworm</name>
    <dbReference type="NCBI Taxonomy" id="6233"/>
    <lineage>
        <taxon>Eukaryota</taxon>
        <taxon>Metazoa</taxon>
        <taxon>Ecdysozoa</taxon>
        <taxon>Nematoda</taxon>
        <taxon>Chromadorea</taxon>
        <taxon>Rhabditida</taxon>
        <taxon>Tylenchina</taxon>
        <taxon>Panagrolaimomorpha</taxon>
        <taxon>Panagrolaimoidea</taxon>
        <taxon>Panagrolaimidae</taxon>
        <taxon>Panagrellus</taxon>
    </lineage>
</organism>
<keyword evidence="7 13" id="KW-0472">Membrane</keyword>
<evidence type="ECO:0000256" key="13">
    <source>
        <dbReference type="SAM" id="Phobius"/>
    </source>
</evidence>
<dbReference type="PANTHER" id="PTHR13551">
    <property type="entry name" value="BRAIN PROTEIN I3"/>
    <property type="match status" value="1"/>
</dbReference>
<dbReference type="GO" id="GO:0005765">
    <property type="term" value="C:lysosomal membrane"/>
    <property type="evidence" value="ECO:0007669"/>
    <property type="project" value="UniProtKB-SubCell"/>
</dbReference>
<accession>A0A7E4VAL8</accession>
<evidence type="ECO:0000256" key="9">
    <source>
        <dbReference type="ARBA" id="ARBA00035284"/>
    </source>
</evidence>
<keyword evidence="6 13" id="KW-1133">Transmembrane helix</keyword>
<feature type="compositionally biased region" description="Pro residues" evidence="12">
    <location>
        <begin position="26"/>
        <end position="43"/>
    </location>
</feature>
<evidence type="ECO:0000256" key="5">
    <source>
        <dbReference type="ARBA" id="ARBA00022692"/>
    </source>
</evidence>
<reference evidence="15" key="2">
    <citation type="submission" date="2020-10" db="UniProtKB">
        <authorList>
            <consortium name="WormBaseParasite"/>
        </authorList>
    </citation>
    <scope>IDENTIFICATION</scope>
</reference>
<evidence type="ECO:0000256" key="7">
    <source>
        <dbReference type="ARBA" id="ARBA00023136"/>
    </source>
</evidence>
<comment type="subunit">
    <text evidence="11">Interacts with BRI3BP. Interacts with MGAT1 and IFITM3.</text>
</comment>
<keyword evidence="8" id="KW-0458">Lysosome</keyword>
<feature type="compositionally biased region" description="Pro residues" evidence="12">
    <location>
        <begin position="56"/>
        <end position="66"/>
    </location>
</feature>
<dbReference type="WBParaSite" id="Pan_g18091.t1">
    <property type="protein sequence ID" value="Pan_g18091.t1"/>
    <property type="gene ID" value="Pan_g18091"/>
</dbReference>
<sequence length="173" mass="18758">MSGDTPKQHASAPPPDFTEEAQPVQNAPPPHSQYPNQPPPSYDQPPAYNEAIAYPQVPPQNMPAPYTPQTQIPVHAHYPNQNYSPNPSSPVILGAPPPPPGGYPRTTTTQVIVTPVQGCVWCHQGVVQNETDACCLICLIVIAILTFPFGLILLCCIPCTVHPRCTNCHRLQT</sequence>
<evidence type="ECO:0000256" key="3">
    <source>
        <dbReference type="ARBA" id="ARBA00008090"/>
    </source>
</evidence>
<feature type="transmembrane region" description="Helical" evidence="13">
    <location>
        <begin position="133"/>
        <end position="154"/>
    </location>
</feature>
<dbReference type="GO" id="GO:0048471">
    <property type="term" value="C:perinuclear region of cytoplasm"/>
    <property type="evidence" value="ECO:0007669"/>
    <property type="project" value="UniProtKB-SubCell"/>
</dbReference>
<reference evidence="14" key="1">
    <citation type="journal article" date="2013" name="Genetics">
        <title>The draft genome and transcriptome of Panagrellus redivivus are shaped by the harsh demands of a free-living lifestyle.</title>
        <authorList>
            <person name="Srinivasan J."/>
            <person name="Dillman A.R."/>
            <person name="Macchietto M.G."/>
            <person name="Heikkinen L."/>
            <person name="Lakso M."/>
            <person name="Fracchia K.M."/>
            <person name="Antoshechkin I."/>
            <person name="Mortazavi A."/>
            <person name="Wong G."/>
            <person name="Sternberg P.W."/>
        </authorList>
    </citation>
    <scope>NUCLEOTIDE SEQUENCE [LARGE SCALE GENOMIC DNA]</scope>
    <source>
        <strain evidence="14">MT8872</strain>
    </source>
</reference>
<name>A0A7E4VAL8_PANRE</name>
<evidence type="ECO:0000256" key="6">
    <source>
        <dbReference type="ARBA" id="ARBA00022989"/>
    </source>
</evidence>
<keyword evidence="4" id="KW-0963">Cytoplasm</keyword>
<evidence type="ECO:0000256" key="4">
    <source>
        <dbReference type="ARBA" id="ARBA00022490"/>
    </source>
</evidence>
<comment type="subcellular location">
    <subcellularLocation>
        <location evidence="2">Cytoplasm</location>
        <location evidence="2">Perinuclear region</location>
    </subcellularLocation>
    <subcellularLocation>
        <location evidence="1">Lysosome membrane</location>
        <topology evidence="1">Multi-pass membrane protein</topology>
    </subcellularLocation>
</comment>
<feature type="region of interest" description="Disordered" evidence="12">
    <location>
        <begin position="1"/>
        <end position="80"/>
    </location>
</feature>
<dbReference type="Proteomes" id="UP000492821">
    <property type="component" value="Unassembled WGS sequence"/>
</dbReference>
<protein>
    <recommendedName>
        <fullName evidence="9">Membrane protein BRI3</fullName>
    </recommendedName>
    <alternativeName>
        <fullName evidence="10">Brain protein I3</fullName>
    </alternativeName>
</protein>
<dbReference type="InterPro" id="IPR019317">
    <property type="entry name" value="BRI3"/>
</dbReference>
<keyword evidence="5 13" id="KW-0812">Transmembrane</keyword>
<dbReference type="PANTHER" id="PTHR13551:SF1">
    <property type="entry name" value="MEMBRANE PROTEIN BRI3"/>
    <property type="match status" value="1"/>
</dbReference>
<evidence type="ECO:0000313" key="15">
    <source>
        <dbReference type="WBParaSite" id="Pan_g18091.t1"/>
    </source>
</evidence>
<dbReference type="AlphaFoldDB" id="A0A7E4VAL8"/>
<proteinExistence type="inferred from homology"/>
<comment type="similarity">
    <text evidence="3">Belongs to the BRI3 family.</text>
</comment>
<evidence type="ECO:0000256" key="10">
    <source>
        <dbReference type="ARBA" id="ARBA00035449"/>
    </source>
</evidence>
<evidence type="ECO:0000256" key="8">
    <source>
        <dbReference type="ARBA" id="ARBA00023228"/>
    </source>
</evidence>
<evidence type="ECO:0000256" key="2">
    <source>
        <dbReference type="ARBA" id="ARBA00004556"/>
    </source>
</evidence>
<evidence type="ECO:0000256" key="12">
    <source>
        <dbReference type="SAM" id="MobiDB-lite"/>
    </source>
</evidence>